<organism evidence="3 4">
    <name type="scientific">Pyronema omphalodes (strain CBS 100304)</name>
    <name type="common">Pyronema confluens</name>
    <dbReference type="NCBI Taxonomy" id="1076935"/>
    <lineage>
        <taxon>Eukaryota</taxon>
        <taxon>Fungi</taxon>
        <taxon>Dikarya</taxon>
        <taxon>Ascomycota</taxon>
        <taxon>Pezizomycotina</taxon>
        <taxon>Pezizomycetes</taxon>
        <taxon>Pezizales</taxon>
        <taxon>Pyronemataceae</taxon>
        <taxon>Pyronema</taxon>
    </lineage>
</organism>
<feature type="transmembrane region" description="Helical" evidence="2">
    <location>
        <begin position="64"/>
        <end position="84"/>
    </location>
</feature>
<name>U4L5T8_PYROM</name>
<keyword evidence="2" id="KW-0812">Transmembrane</keyword>
<feature type="region of interest" description="Disordered" evidence="1">
    <location>
        <begin position="200"/>
        <end position="261"/>
    </location>
</feature>
<keyword evidence="2" id="KW-0472">Membrane</keyword>
<evidence type="ECO:0000256" key="1">
    <source>
        <dbReference type="SAM" id="MobiDB-lite"/>
    </source>
</evidence>
<dbReference type="AlphaFoldDB" id="U4L5T8"/>
<protein>
    <submittedName>
        <fullName evidence="3">Uncharacterized protein</fullName>
    </submittedName>
</protein>
<gene>
    <name evidence="3" type="ORF">PCON_07380</name>
</gene>
<evidence type="ECO:0000256" key="2">
    <source>
        <dbReference type="SAM" id="Phobius"/>
    </source>
</evidence>
<keyword evidence="2" id="KW-1133">Transmembrane helix</keyword>
<accession>U4L5T8</accession>
<reference evidence="3 4" key="1">
    <citation type="journal article" date="2013" name="PLoS Genet.">
        <title>The genome and development-dependent transcriptomes of Pyronema confluens: a window into fungal evolution.</title>
        <authorList>
            <person name="Traeger S."/>
            <person name="Altegoer F."/>
            <person name="Freitag M."/>
            <person name="Gabaldon T."/>
            <person name="Kempken F."/>
            <person name="Kumar A."/>
            <person name="Marcet-Houben M."/>
            <person name="Poggeler S."/>
            <person name="Stajich J.E."/>
            <person name="Nowrousian M."/>
        </authorList>
    </citation>
    <scope>NUCLEOTIDE SEQUENCE [LARGE SCALE GENOMIC DNA]</scope>
    <source>
        <strain evidence="4">CBS 100304</strain>
        <tissue evidence="3">Vegetative mycelium</tissue>
    </source>
</reference>
<evidence type="ECO:0000313" key="4">
    <source>
        <dbReference type="Proteomes" id="UP000018144"/>
    </source>
</evidence>
<feature type="region of interest" description="Disordered" evidence="1">
    <location>
        <begin position="1"/>
        <end position="23"/>
    </location>
</feature>
<sequence length="261" mass="27101">MPPGLYTRADGRSEAGLHGSEPNSAGLAAEAFLTMVARDSTTTTTGGSSPSSSGPLYPPPGANIGIIVLFLLLIPFSVYGLYYVHKHLRNCHRAAKKAAMDRDRVRYAYGVEVPGVAMGDIPTMTAAAGVVGTAVGGGMSDAIRIMSCPRHGNAAEAAMAAMDGNKAMLCWSHAAINHTAATQGKEDSMATKEDATITVATTTPKKDASMPTPAAQHAEDADKMVEVSLNDDEDKSSVKNSPGPKNSRARAPRRLSGSGCK</sequence>
<dbReference type="EMBL" id="HF935375">
    <property type="protein sequence ID" value="CCX07791.1"/>
    <property type="molecule type" value="Genomic_DNA"/>
</dbReference>
<evidence type="ECO:0000313" key="3">
    <source>
        <dbReference type="EMBL" id="CCX07791.1"/>
    </source>
</evidence>
<keyword evidence="4" id="KW-1185">Reference proteome</keyword>
<dbReference type="Proteomes" id="UP000018144">
    <property type="component" value="Unassembled WGS sequence"/>
</dbReference>
<proteinExistence type="predicted"/>